<feature type="transmembrane region" description="Helical" evidence="1">
    <location>
        <begin position="196"/>
        <end position="219"/>
    </location>
</feature>
<dbReference type="Proteomes" id="UP000297741">
    <property type="component" value="Unassembled WGS sequence"/>
</dbReference>
<reference evidence="2 3" key="1">
    <citation type="submission" date="2018-11" db="EMBL/GenBank/DDBJ databases">
        <title>Tabrizicola sp. isolated from sediment of alpine lake.</title>
        <authorList>
            <person name="Liu Z."/>
        </authorList>
    </citation>
    <scope>NUCLEOTIDE SEQUENCE [LARGE SCALE GENOMIC DNA]</scope>
    <source>
        <strain evidence="2 3">DRYC-M-16</strain>
    </source>
</reference>
<dbReference type="RefSeq" id="WP_135431129.1">
    <property type="nucleotide sequence ID" value="NZ_RPEM01000006.1"/>
</dbReference>
<evidence type="ECO:0000256" key="1">
    <source>
        <dbReference type="SAM" id="Phobius"/>
    </source>
</evidence>
<feature type="transmembrane region" description="Helical" evidence="1">
    <location>
        <begin position="165"/>
        <end position="184"/>
    </location>
</feature>
<evidence type="ECO:0000313" key="3">
    <source>
        <dbReference type="Proteomes" id="UP000297741"/>
    </source>
</evidence>
<sequence length="351" mass="36838">MIDPQDLRTAVQRGLITEAQAAGLTGLAEARRQAVAGVAPGEEPFVLFKGFNEIFIVIGLTILFTGWVGISAALGAEVFSPGGFDTILVALVSLAGLSVVQRYFTLTRRMIAPSIALAVMSALTAWVLGAAAADVVGLRGLTASAASSAVVAGLMLLHYQRFRVPFDAAIIATAVFSTIWSLLASRGVLPTDGMGLLHLSGTGPLSILSLIFGLLTFALAMRFDMSDPLRVSTRSTTGFWLHVVAAPAIVNTVAVFLLSGGQGGKLLLLAFLLAIALVALAIDRRSFLVSGAGYAVWLIFELFDGSAMVILFLGFALVFLGAQWDRLRSALMRALPAFPGKPNLPPYGSTT</sequence>
<feature type="transmembrane region" description="Helical" evidence="1">
    <location>
        <begin position="266"/>
        <end position="282"/>
    </location>
</feature>
<feature type="transmembrane region" description="Helical" evidence="1">
    <location>
        <begin position="239"/>
        <end position="259"/>
    </location>
</feature>
<accession>A0ABY2KQB7</accession>
<keyword evidence="1" id="KW-1133">Transmembrane helix</keyword>
<gene>
    <name evidence="2" type="ORF">EEB11_10630</name>
</gene>
<proteinExistence type="predicted"/>
<feature type="transmembrane region" description="Helical" evidence="1">
    <location>
        <begin position="110"/>
        <end position="133"/>
    </location>
</feature>
<dbReference type="EMBL" id="RPEM01000006">
    <property type="protein sequence ID" value="TGD43261.1"/>
    <property type="molecule type" value="Genomic_DNA"/>
</dbReference>
<feature type="transmembrane region" description="Helical" evidence="1">
    <location>
        <begin position="86"/>
        <end position="104"/>
    </location>
</feature>
<keyword evidence="1" id="KW-0812">Transmembrane</keyword>
<name>A0ABY2KQB7_9RHOB</name>
<keyword evidence="1" id="KW-0472">Membrane</keyword>
<keyword evidence="3" id="KW-1185">Reference proteome</keyword>
<evidence type="ECO:0000313" key="2">
    <source>
        <dbReference type="EMBL" id="TGD43261.1"/>
    </source>
</evidence>
<comment type="caution">
    <text evidence="2">The sequence shown here is derived from an EMBL/GenBank/DDBJ whole genome shotgun (WGS) entry which is preliminary data.</text>
</comment>
<organism evidence="2 3">
    <name type="scientific">Pseudotabrizicola sediminis</name>
    <dbReference type="NCBI Taxonomy" id="2486418"/>
    <lineage>
        <taxon>Bacteria</taxon>
        <taxon>Pseudomonadati</taxon>
        <taxon>Pseudomonadota</taxon>
        <taxon>Alphaproteobacteria</taxon>
        <taxon>Rhodobacterales</taxon>
        <taxon>Paracoccaceae</taxon>
        <taxon>Pseudotabrizicola</taxon>
    </lineage>
</organism>
<feature type="transmembrane region" description="Helical" evidence="1">
    <location>
        <begin position="294"/>
        <end position="322"/>
    </location>
</feature>
<protein>
    <recommendedName>
        <fullName evidence="4">DUF2157 domain-containing protein</fullName>
    </recommendedName>
</protein>
<evidence type="ECO:0008006" key="4">
    <source>
        <dbReference type="Google" id="ProtNLM"/>
    </source>
</evidence>
<feature type="transmembrane region" description="Helical" evidence="1">
    <location>
        <begin position="54"/>
        <end position="74"/>
    </location>
</feature>